<dbReference type="HOGENOM" id="CLU_1692245_0_0_7"/>
<keyword evidence="2" id="KW-1185">Reference proteome</keyword>
<accession>A0A076F974</accession>
<dbReference type="PATRIC" id="fig|1244531.5.peg.942"/>
<proteinExistence type="predicted"/>
<reference evidence="2" key="1">
    <citation type="journal article" date="2014" name="Genome Announc.">
        <title>Complete Genome Sequence of Campylobacter iguaniorum Strain 1485ET, Isolated from a Bearded Dragon (Pogona vitticeps).</title>
        <authorList>
            <person name="Gilbert M.J."/>
            <person name="Miller W.G."/>
            <person name="Yee E."/>
            <person name="Kik M."/>
            <person name="Wagenaar J.A."/>
            <person name="Duim B."/>
        </authorList>
    </citation>
    <scope>NUCLEOTIDE SEQUENCE [LARGE SCALE GENOMIC DNA]</scope>
    <source>
        <strain evidence="2">1485E</strain>
    </source>
</reference>
<dbReference type="KEGG" id="caj:CIG1485E_0942"/>
<gene>
    <name evidence="1" type="ORF">CIG1485E_0942</name>
</gene>
<dbReference type="RefSeq" id="WP_038454272.1">
    <property type="nucleotide sequence ID" value="NZ_CP010995.1"/>
</dbReference>
<sequence>MKSVLLIIVLVNLLLGDSFLIGVDIKYKDLVKDLIYEMKSANNNFNIEPVYNTKELLILSQKQSKDLSFIISDRDFLAVQNIDMVSLSRLGNILLATANTSKDGVVSITIANGKPHNKELGLIVFKLCSLNASCTDFLNLLKNDNTKKIFQKYGF</sequence>
<dbReference type="Proteomes" id="UP000028486">
    <property type="component" value="Chromosome"/>
</dbReference>
<organism evidence="1 2">
    <name type="scientific">Campylobacter iguaniorum</name>
    <dbReference type="NCBI Taxonomy" id="1244531"/>
    <lineage>
        <taxon>Bacteria</taxon>
        <taxon>Pseudomonadati</taxon>
        <taxon>Campylobacterota</taxon>
        <taxon>Epsilonproteobacteria</taxon>
        <taxon>Campylobacterales</taxon>
        <taxon>Campylobacteraceae</taxon>
        <taxon>Campylobacter</taxon>
    </lineage>
</organism>
<name>A0A076F974_9BACT</name>
<dbReference type="EMBL" id="CP009043">
    <property type="protein sequence ID" value="AII14780.1"/>
    <property type="molecule type" value="Genomic_DNA"/>
</dbReference>
<evidence type="ECO:0000313" key="1">
    <source>
        <dbReference type="EMBL" id="AII14780.1"/>
    </source>
</evidence>
<dbReference type="STRING" id="1244531.CIG2463D_0942"/>
<protein>
    <submittedName>
        <fullName evidence="1">Uncharacterized protein</fullName>
    </submittedName>
</protein>
<dbReference type="AlphaFoldDB" id="A0A076F974"/>
<evidence type="ECO:0000313" key="2">
    <source>
        <dbReference type="Proteomes" id="UP000028486"/>
    </source>
</evidence>